<dbReference type="Gene3D" id="1.20.5.170">
    <property type="match status" value="1"/>
</dbReference>
<comment type="similarity">
    <text evidence="2">Belongs to the bZIP family.</text>
</comment>
<dbReference type="GO" id="GO:0003700">
    <property type="term" value="F:DNA-binding transcription factor activity"/>
    <property type="evidence" value="ECO:0007669"/>
    <property type="project" value="InterPro"/>
</dbReference>
<dbReference type="Proteomes" id="UP001237642">
    <property type="component" value="Unassembled WGS sequence"/>
</dbReference>
<dbReference type="InterPro" id="IPR046347">
    <property type="entry name" value="bZIP_sf"/>
</dbReference>
<dbReference type="InterPro" id="IPR004827">
    <property type="entry name" value="bZIP"/>
</dbReference>
<name>A0AAD8GQG3_9APIA</name>
<proteinExistence type="inferred from homology"/>
<dbReference type="GO" id="GO:0005634">
    <property type="term" value="C:nucleus"/>
    <property type="evidence" value="ECO:0007669"/>
    <property type="project" value="UniProtKB-SubCell"/>
</dbReference>
<dbReference type="PANTHER" id="PTHR45693:SF9">
    <property type="entry name" value="TRANSCRIPTION FACTOR TGA9"/>
    <property type="match status" value="1"/>
</dbReference>
<comment type="subcellular location">
    <subcellularLocation>
        <location evidence="1">Nucleus</location>
    </subcellularLocation>
</comment>
<keyword evidence="3" id="KW-0805">Transcription regulation</keyword>
<accession>A0AAD8GQG3</accession>
<keyword evidence="7" id="KW-0539">Nucleus</keyword>
<evidence type="ECO:0000256" key="4">
    <source>
        <dbReference type="ARBA" id="ARBA00023125"/>
    </source>
</evidence>
<keyword evidence="10" id="KW-1185">Reference proteome</keyword>
<gene>
    <name evidence="9" type="ORF">POM88_053239</name>
</gene>
<dbReference type="PROSITE" id="PS50217">
    <property type="entry name" value="BZIP"/>
    <property type="match status" value="1"/>
</dbReference>
<evidence type="ECO:0000256" key="5">
    <source>
        <dbReference type="ARBA" id="ARBA00023159"/>
    </source>
</evidence>
<dbReference type="PANTHER" id="PTHR45693">
    <property type="entry name" value="TRANSCRIPTION FACTOR TGA9"/>
    <property type="match status" value="1"/>
</dbReference>
<comment type="caution">
    <text evidence="9">The sequence shown here is derived from an EMBL/GenBank/DDBJ whole genome shotgun (WGS) entry which is preliminary data.</text>
</comment>
<protein>
    <recommendedName>
        <fullName evidence="8">BZIP domain-containing protein</fullName>
    </recommendedName>
</protein>
<evidence type="ECO:0000313" key="10">
    <source>
        <dbReference type="Proteomes" id="UP001237642"/>
    </source>
</evidence>
<keyword evidence="5" id="KW-0010">Activator</keyword>
<dbReference type="AlphaFoldDB" id="A0AAD8GQG3"/>
<reference evidence="9" key="1">
    <citation type="submission" date="2023-02" db="EMBL/GenBank/DDBJ databases">
        <title>Genome of toxic invasive species Heracleum sosnowskyi carries increased number of genes despite the absence of recent whole-genome duplications.</title>
        <authorList>
            <person name="Schelkunov M."/>
            <person name="Shtratnikova V."/>
            <person name="Makarenko M."/>
            <person name="Klepikova A."/>
            <person name="Omelchenko D."/>
            <person name="Novikova G."/>
            <person name="Obukhova E."/>
            <person name="Bogdanov V."/>
            <person name="Penin A."/>
            <person name="Logacheva M."/>
        </authorList>
    </citation>
    <scope>NUCLEOTIDE SEQUENCE</scope>
    <source>
        <strain evidence="9">Hsosn_3</strain>
        <tissue evidence="9">Leaf</tissue>
    </source>
</reference>
<evidence type="ECO:0000256" key="6">
    <source>
        <dbReference type="ARBA" id="ARBA00023163"/>
    </source>
</evidence>
<dbReference type="Pfam" id="PF00170">
    <property type="entry name" value="bZIP_1"/>
    <property type="match status" value="1"/>
</dbReference>
<dbReference type="SUPFAM" id="SSF57959">
    <property type="entry name" value="Leucine zipper domain"/>
    <property type="match status" value="1"/>
</dbReference>
<evidence type="ECO:0000256" key="7">
    <source>
        <dbReference type="ARBA" id="ARBA00023242"/>
    </source>
</evidence>
<dbReference type="FunFam" id="1.20.5.170:FF:000019">
    <property type="entry name" value="BZIP family transcription factor"/>
    <property type="match status" value="1"/>
</dbReference>
<evidence type="ECO:0000259" key="8">
    <source>
        <dbReference type="PROSITE" id="PS50217"/>
    </source>
</evidence>
<dbReference type="EMBL" id="JAUIZM010000016">
    <property type="protein sequence ID" value="KAK1352542.1"/>
    <property type="molecule type" value="Genomic_DNA"/>
</dbReference>
<dbReference type="SMART" id="SM00338">
    <property type="entry name" value="BRLZ"/>
    <property type="match status" value="1"/>
</dbReference>
<keyword evidence="6" id="KW-0804">Transcription</keyword>
<keyword evidence="4" id="KW-0238">DNA-binding</keyword>
<feature type="domain" description="BZIP" evidence="8">
    <location>
        <begin position="36"/>
        <end position="80"/>
    </location>
</feature>
<evidence type="ECO:0000256" key="1">
    <source>
        <dbReference type="ARBA" id="ARBA00004123"/>
    </source>
</evidence>
<evidence type="ECO:0000256" key="3">
    <source>
        <dbReference type="ARBA" id="ARBA00023015"/>
    </source>
</evidence>
<dbReference type="GO" id="GO:0043565">
    <property type="term" value="F:sequence-specific DNA binding"/>
    <property type="evidence" value="ECO:0007669"/>
    <property type="project" value="UniProtKB-ARBA"/>
</dbReference>
<organism evidence="9 10">
    <name type="scientific">Heracleum sosnowskyi</name>
    <dbReference type="NCBI Taxonomy" id="360622"/>
    <lineage>
        <taxon>Eukaryota</taxon>
        <taxon>Viridiplantae</taxon>
        <taxon>Streptophyta</taxon>
        <taxon>Embryophyta</taxon>
        <taxon>Tracheophyta</taxon>
        <taxon>Spermatophyta</taxon>
        <taxon>Magnoliopsida</taxon>
        <taxon>eudicotyledons</taxon>
        <taxon>Gunneridae</taxon>
        <taxon>Pentapetalae</taxon>
        <taxon>asterids</taxon>
        <taxon>campanulids</taxon>
        <taxon>Apiales</taxon>
        <taxon>Apiaceae</taxon>
        <taxon>Apioideae</taxon>
        <taxon>apioid superclade</taxon>
        <taxon>Tordylieae</taxon>
        <taxon>Tordyliinae</taxon>
        <taxon>Heracleum</taxon>
    </lineage>
</organism>
<evidence type="ECO:0000313" key="9">
    <source>
        <dbReference type="EMBL" id="KAK1352542.1"/>
    </source>
</evidence>
<sequence length="185" mass="20814">MMKKMMKSERLFESQGGPIILSQRRGPGATSDRVLDAKTLRRLAQNREAARKSRLQKKAYVQQLESGRIRLSQLEQELQRPRSQGLFLGGGGGNARGNMSSAFKESKIFGGVLWCTGRKWAIGTGPKMHGKGSSLDQWAKHRKILDGICEGQLWCLQVFWNLPSPKMPAWLRSTNSKMVQLQECL</sequence>
<evidence type="ECO:0000256" key="2">
    <source>
        <dbReference type="ARBA" id="ARBA00007163"/>
    </source>
</evidence>
<reference evidence="9" key="2">
    <citation type="submission" date="2023-05" db="EMBL/GenBank/DDBJ databases">
        <authorList>
            <person name="Schelkunov M.I."/>
        </authorList>
    </citation>
    <scope>NUCLEOTIDE SEQUENCE</scope>
    <source>
        <strain evidence="9">Hsosn_3</strain>
        <tissue evidence="9">Leaf</tissue>
    </source>
</reference>